<dbReference type="STRING" id="451379.A0A0N5AZG5"/>
<dbReference type="InterPro" id="IPR038765">
    <property type="entry name" value="Papain-like_cys_pep_sf"/>
</dbReference>
<organism evidence="3 4">
    <name type="scientific">Syphacia muris</name>
    <dbReference type="NCBI Taxonomy" id="451379"/>
    <lineage>
        <taxon>Eukaryota</taxon>
        <taxon>Metazoa</taxon>
        <taxon>Ecdysozoa</taxon>
        <taxon>Nematoda</taxon>
        <taxon>Chromadorea</taxon>
        <taxon>Rhabditida</taxon>
        <taxon>Spirurina</taxon>
        <taxon>Oxyuridomorpha</taxon>
        <taxon>Oxyuroidea</taxon>
        <taxon>Oxyuridae</taxon>
        <taxon>Syphacia</taxon>
    </lineage>
</organism>
<accession>A0A0N5AZG5</accession>
<dbReference type="InterPro" id="IPR039417">
    <property type="entry name" value="Peptidase_C1A_papain-like"/>
</dbReference>
<evidence type="ECO:0000313" key="4">
    <source>
        <dbReference type="WBParaSite" id="SMUV_0001039001-mRNA-1"/>
    </source>
</evidence>
<proteinExistence type="inferred from homology"/>
<sequence length="259" mass="30124">MTENEKSMRFNIFKNTLEKSAAKNALSNNTKYGVTMFADWTDSEVNEFLRPIDKEDGKKLFRGPSGWTHLRWNGISYIPRYFDWRWYDGVTPVKRQNGNCNSCWAHAVTGTVEALYKIRHKRTVILSEQEMIDCDYTNSGCISGSTKRATARGYHHGYYERHQYVRTGWCYNRGTIRLKRLFTISPDEYSIAWFISHYGPVTMNIAVPLFLYKDFKGGSIMTPNYYCSTMIPNHAVTAVGYGEENGIRYWIIKNSWGKE</sequence>
<dbReference type="Pfam" id="PF00112">
    <property type="entry name" value="Peptidase_C1"/>
    <property type="match status" value="1"/>
</dbReference>
<dbReference type="SUPFAM" id="SSF54001">
    <property type="entry name" value="Cysteine proteinases"/>
    <property type="match status" value="1"/>
</dbReference>
<dbReference type="GO" id="GO:0006508">
    <property type="term" value="P:proteolysis"/>
    <property type="evidence" value="ECO:0007669"/>
    <property type="project" value="InterPro"/>
</dbReference>
<dbReference type="CDD" id="cd02248">
    <property type="entry name" value="Peptidase_C1A"/>
    <property type="match status" value="1"/>
</dbReference>
<dbReference type="SMART" id="SM00645">
    <property type="entry name" value="Pept_C1"/>
    <property type="match status" value="1"/>
</dbReference>
<comment type="similarity">
    <text evidence="1">Belongs to the peptidase C1 family.</text>
</comment>
<dbReference type="Proteomes" id="UP000046393">
    <property type="component" value="Unplaced"/>
</dbReference>
<dbReference type="PRINTS" id="PR00705">
    <property type="entry name" value="PAPAIN"/>
</dbReference>
<dbReference type="InterPro" id="IPR013201">
    <property type="entry name" value="Prot_inhib_I29"/>
</dbReference>
<evidence type="ECO:0000256" key="1">
    <source>
        <dbReference type="ARBA" id="ARBA00008455"/>
    </source>
</evidence>
<dbReference type="InterPro" id="IPR000668">
    <property type="entry name" value="Peptidase_C1A_C"/>
</dbReference>
<name>A0A0N5AZG5_9BILA</name>
<evidence type="ECO:0000313" key="3">
    <source>
        <dbReference type="Proteomes" id="UP000046393"/>
    </source>
</evidence>
<evidence type="ECO:0000259" key="2">
    <source>
        <dbReference type="SMART" id="SM00645"/>
    </source>
</evidence>
<dbReference type="GO" id="GO:0008234">
    <property type="term" value="F:cysteine-type peptidase activity"/>
    <property type="evidence" value="ECO:0007669"/>
    <property type="project" value="InterPro"/>
</dbReference>
<dbReference type="PANTHER" id="PTHR12411">
    <property type="entry name" value="CYSTEINE PROTEASE FAMILY C1-RELATED"/>
    <property type="match status" value="1"/>
</dbReference>
<dbReference type="WBParaSite" id="SMUV_0001039001-mRNA-1">
    <property type="protein sequence ID" value="SMUV_0001039001-mRNA-1"/>
    <property type="gene ID" value="SMUV_0001039001"/>
</dbReference>
<dbReference type="Pfam" id="PF08246">
    <property type="entry name" value="Inhibitor_I29"/>
    <property type="match status" value="1"/>
</dbReference>
<dbReference type="AlphaFoldDB" id="A0A0N5AZG5"/>
<feature type="domain" description="Peptidase C1A papain C-terminal" evidence="2">
    <location>
        <begin position="78"/>
        <end position="259"/>
    </location>
</feature>
<dbReference type="Gene3D" id="3.90.70.10">
    <property type="entry name" value="Cysteine proteinases"/>
    <property type="match status" value="1"/>
</dbReference>
<reference evidence="4" key="1">
    <citation type="submission" date="2017-02" db="UniProtKB">
        <authorList>
            <consortium name="WormBaseParasite"/>
        </authorList>
    </citation>
    <scope>IDENTIFICATION</scope>
</reference>
<protein>
    <submittedName>
        <fullName evidence="4">Pept_C1 domain-containing protein</fullName>
    </submittedName>
</protein>
<keyword evidence="3" id="KW-1185">Reference proteome</keyword>
<dbReference type="InterPro" id="IPR013128">
    <property type="entry name" value="Peptidase_C1A"/>
</dbReference>